<organism evidence="1 2">
    <name type="scientific">Aspergillus lucknowensis</name>
    <dbReference type="NCBI Taxonomy" id="176173"/>
    <lineage>
        <taxon>Eukaryota</taxon>
        <taxon>Fungi</taxon>
        <taxon>Dikarya</taxon>
        <taxon>Ascomycota</taxon>
        <taxon>Pezizomycotina</taxon>
        <taxon>Eurotiomycetes</taxon>
        <taxon>Eurotiomycetidae</taxon>
        <taxon>Eurotiales</taxon>
        <taxon>Aspergillaceae</taxon>
        <taxon>Aspergillus</taxon>
        <taxon>Aspergillus subgen. Nidulantes</taxon>
    </lineage>
</organism>
<evidence type="ECO:0000313" key="2">
    <source>
        <dbReference type="Proteomes" id="UP001610432"/>
    </source>
</evidence>
<name>A0ABR4LM65_9EURO</name>
<dbReference type="RefSeq" id="XP_070883471.1">
    <property type="nucleotide sequence ID" value="XM_071034574.1"/>
</dbReference>
<dbReference type="PANTHER" id="PTHR43591">
    <property type="entry name" value="METHYLTRANSFERASE"/>
    <property type="match status" value="1"/>
</dbReference>
<sequence>MGDALSSGFHLADRNGYLLGGGFAAAACRLNLQFFLWKQSLQFNVHPSIPVAAESSIADIATGTAIWLLDLARELPSSVRLHGYDIDLSSTPPPQWLPDNITLHTWNLFDPVPDHLVGKYDLIHLRLLILVVQDSDPIPVIRNVARMLKPGGYIQWDDLNYPDTCVYKVHADAETPAFDQLRQFVYSQGRHDWVLDLPRLLEDNGFVDAKLEHFRDRKDLAAANGEQHLVTMQEFVGGLERKGMMEDAKSIKALLSDVYREAASGVALSMPRVVCVARKPTKG</sequence>
<keyword evidence="1" id="KW-0489">Methyltransferase</keyword>
<dbReference type="Pfam" id="PF13489">
    <property type="entry name" value="Methyltransf_23"/>
    <property type="match status" value="1"/>
</dbReference>
<comment type="caution">
    <text evidence="1">The sequence shown here is derived from an EMBL/GenBank/DDBJ whole genome shotgun (WGS) entry which is preliminary data.</text>
</comment>
<keyword evidence="1" id="KW-0808">Transferase</keyword>
<proteinExistence type="predicted"/>
<dbReference type="EMBL" id="JBFXLQ010000040">
    <property type="protein sequence ID" value="KAL2864492.1"/>
    <property type="molecule type" value="Genomic_DNA"/>
</dbReference>
<dbReference type="GO" id="GO:0008168">
    <property type="term" value="F:methyltransferase activity"/>
    <property type="evidence" value="ECO:0007669"/>
    <property type="project" value="UniProtKB-KW"/>
</dbReference>
<keyword evidence="2" id="KW-1185">Reference proteome</keyword>
<gene>
    <name evidence="1" type="ORF">BJX67DRAFT_389986</name>
</gene>
<dbReference type="GO" id="GO:0032259">
    <property type="term" value="P:methylation"/>
    <property type="evidence" value="ECO:0007669"/>
    <property type="project" value="UniProtKB-KW"/>
</dbReference>
<dbReference type="SUPFAM" id="SSF53335">
    <property type="entry name" value="S-adenosyl-L-methionine-dependent methyltransferases"/>
    <property type="match status" value="1"/>
</dbReference>
<accession>A0ABR4LM65</accession>
<evidence type="ECO:0000313" key="1">
    <source>
        <dbReference type="EMBL" id="KAL2864492.1"/>
    </source>
</evidence>
<dbReference type="PANTHER" id="PTHR43591:SF110">
    <property type="entry name" value="RHODANESE DOMAIN-CONTAINING PROTEIN"/>
    <property type="match status" value="1"/>
</dbReference>
<dbReference type="Proteomes" id="UP001610432">
    <property type="component" value="Unassembled WGS sequence"/>
</dbReference>
<dbReference type="InterPro" id="IPR029063">
    <property type="entry name" value="SAM-dependent_MTases_sf"/>
</dbReference>
<dbReference type="Gene3D" id="3.40.50.150">
    <property type="entry name" value="Vaccinia Virus protein VP39"/>
    <property type="match status" value="1"/>
</dbReference>
<protein>
    <submittedName>
        <fullName evidence="1">S-adenosyl-L-methionine-dependent methyltransferase</fullName>
    </submittedName>
</protein>
<dbReference type="CDD" id="cd02440">
    <property type="entry name" value="AdoMet_MTases"/>
    <property type="match status" value="1"/>
</dbReference>
<reference evidence="1 2" key="1">
    <citation type="submission" date="2024-07" db="EMBL/GenBank/DDBJ databases">
        <title>Section-level genome sequencing and comparative genomics of Aspergillus sections Usti and Cavernicolus.</title>
        <authorList>
            <consortium name="Lawrence Berkeley National Laboratory"/>
            <person name="Nybo J.L."/>
            <person name="Vesth T.C."/>
            <person name="Theobald S."/>
            <person name="Frisvad J.C."/>
            <person name="Larsen T.O."/>
            <person name="Kjaerboelling I."/>
            <person name="Rothschild-Mancinelli K."/>
            <person name="Lyhne E.K."/>
            <person name="Kogle M.E."/>
            <person name="Barry K."/>
            <person name="Clum A."/>
            <person name="Na H."/>
            <person name="Ledsgaard L."/>
            <person name="Lin J."/>
            <person name="Lipzen A."/>
            <person name="Kuo A."/>
            <person name="Riley R."/>
            <person name="Mondo S."/>
            <person name="Labutti K."/>
            <person name="Haridas S."/>
            <person name="Pangalinan J."/>
            <person name="Salamov A.A."/>
            <person name="Simmons B.A."/>
            <person name="Magnuson J.K."/>
            <person name="Chen J."/>
            <person name="Drula E."/>
            <person name="Henrissat B."/>
            <person name="Wiebenga A."/>
            <person name="Lubbers R.J."/>
            <person name="Gomes A.C."/>
            <person name="Macurrencykelacurrency M.R."/>
            <person name="Stajich J."/>
            <person name="Grigoriev I.V."/>
            <person name="Mortensen U.H."/>
            <person name="De Vries R.P."/>
            <person name="Baker S.E."/>
            <person name="Andersen M.R."/>
        </authorList>
    </citation>
    <scope>NUCLEOTIDE SEQUENCE [LARGE SCALE GENOMIC DNA]</scope>
    <source>
        <strain evidence="1 2">CBS 449.75</strain>
    </source>
</reference>
<dbReference type="GeneID" id="98149646"/>